<reference evidence="8" key="1">
    <citation type="submission" date="2019-09" db="EMBL/GenBank/DDBJ databases">
        <authorList>
            <person name="Zhang L."/>
        </authorList>
    </citation>
    <scope>NUCLEOTIDE SEQUENCE</scope>
</reference>
<dbReference type="GO" id="GO:0005770">
    <property type="term" value="C:late endosome"/>
    <property type="evidence" value="ECO:0007669"/>
    <property type="project" value="EnsemblPlants"/>
</dbReference>
<evidence type="ECO:0000256" key="2">
    <source>
        <dbReference type="ARBA" id="ARBA00006921"/>
    </source>
</evidence>
<dbReference type="GO" id="GO:0005375">
    <property type="term" value="F:copper ion transmembrane transporter activity"/>
    <property type="evidence" value="ECO:0007669"/>
    <property type="project" value="UniProtKB-UniRule"/>
</dbReference>
<dbReference type="PANTHER" id="PTHR12483:SF27">
    <property type="entry name" value="COPPER TRANSPORT PROTEIN CTR1"/>
    <property type="match status" value="1"/>
</dbReference>
<dbReference type="EMBL" id="LR721786">
    <property type="protein sequence ID" value="VVW69455.1"/>
    <property type="molecule type" value="Genomic_DNA"/>
</dbReference>
<name>A0A5K1FXW3_9MAGN</name>
<feature type="transmembrane region" description="Helical" evidence="7">
    <location>
        <begin position="24"/>
        <end position="44"/>
    </location>
</feature>
<sequence>MMHMTFYWGKDATLLFDGWKTTTWLGYGLSLLALFLLAAFYQYIERLRISIQTASAVNSLDSGVEAPLLSTSGFVKSRCRKLAVAASFGVSSAIGYLLMLAVMSFNAGVFIAVVLGLTVGYLVFRDVDGDVVAAVARQNTCACA</sequence>
<dbReference type="AlphaFoldDB" id="A0A5K1FXW3"/>
<dbReference type="PANTHER" id="PTHR12483">
    <property type="entry name" value="SOLUTE CARRIER FAMILY 31 COPPER TRANSPORTERS"/>
    <property type="match status" value="1"/>
</dbReference>
<evidence type="ECO:0000256" key="4">
    <source>
        <dbReference type="ARBA" id="ARBA00022796"/>
    </source>
</evidence>
<dbReference type="GO" id="GO:0051604">
    <property type="term" value="P:protein maturation"/>
    <property type="evidence" value="ECO:0007669"/>
    <property type="project" value="EnsemblPlants"/>
</dbReference>
<keyword evidence="3 7" id="KW-0812">Transmembrane</keyword>
<evidence type="ECO:0000256" key="1">
    <source>
        <dbReference type="ARBA" id="ARBA00004141"/>
    </source>
</evidence>
<proteinExistence type="inferred from homology"/>
<comment type="similarity">
    <text evidence="2 7">Belongs to the copper transporter (Ctr) (TC 1.A.56) family. SLC31A subfamily.</text>
</comment>
<dbReference type="InterPro" id="IPR007274">
    <property type="entry name" value="Cop_transporter"/>
</dbReference>
<organism evidence="8">
    <name type="scientific">Nymphaea colorata</name>
    <name type="common">pocket water lily</name>
    <dbReference type="NCBI Taxonomy" id="210225"/>
    <lineage>
        <taxon>Eukaryota</taxon>
        <taxon>Viridiplantae</taxon>
        <taxon>Streptophyta</taxon>
        <taxon>Embryophyta</taxon>
        <taxon>Tracheophyta</taxon>
        <taxon>Spermatophyta</taxon>
        <taxon>Magnoliopsida</taxon>
        <taxon>Nymphaeales</taxon>
        <taxon>Nymphaeaceae</taxon>
        <taxon>Nymphaea</taxon>
    </lineage>
</organism>
<dbReference type="Gramene" id="NC8G0212860.1">
    <property type="protein sequence ID" value="NC8G0212860.1:cds"/>
    <property type="gene ID" value="NC8G0212860"/>
</dbReference>
<keyword evidence="5 7" id="KW-1133">Transmembrane helix</keyword>
<keyword evidence="4 7" id="KW-0187">Copper transport</keyword>
<feature type="transmembrane region" description="Helical" evidence="7">
    <location>
        <begin position="105"/>
        <end position="124"/>
    </location>
</feature>
<dbReference type="OMA" id="MMPMHFF"/>
<dbReference type="GO" id="GO:0005886">
    <property type="term" value="C:plasma membrane"/>
    <property type="evidence" value="ECO:0007669"/>
    <property type="project" value="TreeGrafter"/>
</dbReference>
<evidence type="ECO:0000256" key="5">
    <source>
        <dbReference type="ARBA" id="ARBA00022989"/>
    </source>
</evidence>
<feature type="transmembrane region" description="Helical" evidence="7">
    <location>
        <begin position="82"/>
        <end position="99"/>
    </location>
</feature>
<gene>
    <name evidence="8" type="ORF">NYM_LOCUS25210</name>
</gene>
<keyword evidence="6 7" id="KW-0472">Membrane</keyword>
<protein>
    <recommendedName>
        <fullName evidence="7">Copper transport protein</fullName>
    </recommendedName>
</protein>
<evidence type="ECO:0000256" key="6">
    <source>
        <dbReference type="ARBA" id="ARBA00023136"/>
    </source>
</evidence>
<dbReference type="Pfam" id="PF04145">
    <property type="entry name" value="Ctr"/>
    <property type="match status" value="1"/>
</dbReference>
<keyword evidence="7" id="KW-0186">Copper</keyword>
<evidence type="ECO:0000313" key="8">
    <source>
        <dbReference type="EMBL" id="VVW69455.1"/>
    </source>
</evidence>
<keyword evidence="7" id="KW-0406">Ion transport</keyword>
<comment type="subcellular location">
    <subcellularLocation>
        <location evidence="1 7">Membrane</location>
        <topology evidence="1 7">Multi-pass membrane protein</topology>
    </subcellularLocation>
</comment>
<evidence type="ECO:0000256" key="3">
    <source>
        <dbReference type="ARBA" id="ARBA00022692"/>
    </source>
</evidence>
<evidence type="ECO:0000256" key="7">
    <source>
        <dbReference type="RuleBase" id="RU367022"/>
    </source>
</evidence>
<accession>A0A5K1FXW3</accession>
<keyword evidence="7" id="KW-0813">Transport</keyword>
<dbReference type="OrthoDB" id="73901at2759"/>